<evidence type="ECO:0000256" key="2">
    <source>
        <dbReference type="SAM" id="SignalP"/>
    </source>
</evidence>
<sequence>MRPLPILLLLSLHLRTAPALPGIGSTQTSLFHGFEVMTYLQRDPLTGELLSFEPEPMMAQAVESTGSRIVGRQVGAVTKQVVCQWSPDAPLVVDVKTLADYLANPANVNIVLVQSSPGLKPASVDDCYSLSSKDYYHLFTLAAPATASNPRTPLLSLSLCGKPGNYIPTSTAARHLHDLIRDCTLDDRVAGRVYVRPDEVGGRGEIAVAVWRPVVDGGAVESETGEKEEEDGGGSPMQAQRFAVAGVQRQGSRQDVLVGGVGSGPYTRRL</sequence>
<protein>
    <submittedName>
        <fullName evidence="3">Uncharacterized protein</fullName>
    </submittedName>
</protein>
<dbReference type="Proteomes" id="UP000298138">
    <property type="component" value="Unassembled WGS sequence"/>
</dbReference>
<evidence type="ECO:0000313" key="4">
    <source>
        <dbReference type="Proteomes" id="UP000298138"/>
    </source>
</evidence>
<keyword evidence="2" id="KW-0732">Signal</keyword>
<evidence type="ECO:0000256" key="1">
    <source>
        <dbReference type="SAM" id="MobiDB-lite"/>
    </source>
</evidence>
<dbReference type="EMBL" id="ML220140">
    <property type="protein sequence ID" value="TGZ78595.1"/>
    <property type="molecule type" value="Genomic_DNA"/>
</dbReference>
<evidence type="ECO:0000313" key="3">
    <source>
        <dbReference type="EMBL" id="TGZ78595.1"/>
    </source>
</evidence>
<feature type="chain" id="PRO_5021014338" evidence="2">
    <location>
        <begin position="20"/>
        <end position="270"/>
    </location>
</feature>
<gene>
    <name evidence="3" type="ORF">EX30DRAFT_373778</name>
</gene>
<keyword evidence="4" id="KW-1185">Reference proteome</keyword>
<dbReference type="AlphaFoldDB" id="A0A4S2MNL4"/>
<feature type="signal peptide" evidence="2">
    <location>
        <begin position="1"/>
        <end position="19"/>
    </location>
</feature>
<proteinExistence type="predicted"/>
<name>A0A4S2MNL4_9PEZI</name>
<accession>A0A4S2MNL4</accession>
<feature type="region of interest" description="Disordered" evidence="1">
    <location>
        <begin position="218"/>
        <end position="238"/>
    </location>
</feature>
<reference evidence="3 4" key="1">
    <citation type="submission" date="2019-04" db="EMBL/GenBank/DDBJ databases">
        <title>Comparative genomics and transcriptomics to analyze fruiting body development in filamentous ascomycetes.</title>
        <authorList>
            <consortium name="DOE Joint Genome Institute"/>
            <person name="Lutkenhaus R."/>
            <person name="Traeger S."/>
            <person name="Breuer J."/>
            <person name="Kuo A."/>
            <person name="Lipzen A."/>
            <person name="Pangilinan J."/>
            <person name="Dilworth D."/>
            <person name="Sandor L."/>
            <person name="Poggeler S."/>
            <person name="Barry K."/>
            <person name="Grigoriev I.V."/>
            <person name="Nowrousian M."/>
        </authorList>
    </citation>
    <scope>NUCLEOTIDE SEQUENCE [LARGE SCALE GENOMIC DNA]</scope>
    <source>
        <strain evidence="3 4">CBS 389.68</strain>
    </source>
</reference>
<organism evidence="3 4">
    <name type="scientific">Ascodesmis nigricans</name>
    <dbReference type="NCBI Taxonomy" id="341454"/>
    <lineage>
        <taxon>Eukaryota</taxon>
        <taxon>Fungi</taxon>
        <taxon>Dikarya</taxon>
        <taxon>Ascomycota</taxon>
        <taxon>Pezizomycotina</taxon>
        <taxon>Pezizomycetes</taxon>
        <taxon>Pezizales</taxon>
        <taxon>Ascodesmidaceae</taxon>
        <taxon>Ascodesmis</taxon>
    </lineage>
</organism>
<dbReference type="InParanoid" id="A0A4S2MNL4"/>